<dbReference type="PANTHER" id="PTHR44068">
    <property type="entry name" value="ZGC:194242"/>
    <property type="match status" value="1"/>
</dbReference>
<keyword evidence="2" id="KW-0489">Methyltransferase</keyword>
<protein>
    <submittedName>
        <fullName evidence="2">Putative type 11 methyltransferase</fullName>
    </submittedName>
</protein>
<evidence type="ECO:0000313" key="2">
    <source>
        <dbReference type="EMBL" id="OSM04209.1"/>
    </source>
</evidence>
<accession>A0A1Y2K4N4</accession>
<evidence type="ECO:0000313" key="3">
    <source>
        <dbReference type="Proteomes" id="UP000194003"/>
    </source>
</evidence>
<dbReference type="STRING" id="1434232.MAIT1_04067"/>
<keyword evidence="2" id="KW-0808">Transferase</keyword>
<sequence>MQPINLGAGFKLTDDNKKNGNNTMARLDFLAELHTRTKRNYVQRVIDHDKAQCADIAKQWGYDYWDGERQYGYGGYKYDGRWLVLADKLAKQYNLQPGDKILDVGCGKGFLMHEFTRAVPGVEVQGLDISSYAIEHAKEEVKPFLVEGNATSLPFPDDHFDLVVSITTLHNLRLPELHQAVKEIQRVGKKHRFISVESYRNEAEKVNLLYWQLTCESFFTPEEWVWIYQQCGYEGDWDFIFFE</sequence>
<dbReference type="EMBL" id="LVJN01000019">
    <property type="protein sequence ID" value="OSM04209.1"/>
    <property type="molecule type" value="Genomic_DNA"/>
</dbReference>
<proteinExistence type="predicted"/>
<dbReference type="AlphaFoldDB" id="A0A1Y2K4N4"/>
<reference evidence="2 3" key="1">
    <citation type="journal article" date="2016" name="BMC Genomics">
        <title>Combined genomic and structural analyses of a cultured magnetotactic bacterium reveals its niche adaptation to a dynamic environment.</title>
        <authorList>
            <person name="Araujo A.C."/>
            <person name="Morillo V."/>
            <person name="Cypriano J."/>
            <person name="Teixeira L.C."/>
            <person name="Leao P."/>
            <person name="Lyra S."/>
            <person name="Almeida L.G."/>
            <person name="Bazylinski D.A."/>
            <person name="Vasconcellos A.T."/>
            <person name="Abreu F."/>
            <person name="Lins U."/>
        </authorList>
    </citation>
    <scope>NUCLEOTIDE SEQUENCE [LARGE SCALE GENOMIC DNA]</scope>
    <source>
        <strain evidence="2 3">IT-1</strain>
    </source>
</reference>
<dbReference type="InterPro" id="IPR041698">
    <property type="entry name" value="Methyltransf_25"/>
</dbReference>
<dbReference type="InterPro" id="IPR029063">
    <property type="entry name" value="SAM-dependent_MTases_sf"/>
</dbReference>
<dbReference type="GO" id="GO:0008168">
    <property type="term" value="F:methyltransferase activity"/>
    <property type="evidence" value="ECO:0007669"/>
    <property type="project" value="UniProtKB-KW"/>
</dbReference>
<dbReference type="PANTHER" id="PTHR44068:SF11">
    <property type="entry name" value="GERANYL DIPHOSPHATE 2-C-METHYLTRANSFERASE"/>
    <property type="match status" value="1"/>
</dbReference>
<dbReference type="InterPro" id="IPR050447">
    <property type="entry name" value="Erg6_SMT_methyltransf"/>
</dbReference>
<dbReference type="Gene3D" id="3.40.50.150">
    <property type="entry name" value="Vaccinia Virus protein VP39"/>
    <property type="match status" value="1"/>
</dbReference>
<organism evidence="2 3">
    <name type="scientific">Magnetofaba australis IT-1</name>
    <dbReference type="NCBI Taxonomy" id="1434232"/>
    <lineage>
        <taxon>Bacteria</taxon>
        <taxon>Pseudomonadati</taxon>
        <taxon>Pseudomonadota</taxon>
        <taxon>Magnetococcia</taxon>
        <taxon>Magnetococcales</taxon>
        <taxon>Magnetococcaceae</taxon>
        <taxon>Magnetofaba</taxon>
    </lineage>
</organism>
<dbReference type="CDD" id="cd02440">
    <property type="entry name" value="AdoMet_MTases"/>
    <property type="match status" value="1"/>
</dbReference>
<dbReference type="Proteomes" id="UP000194003">
    <property type="component" value="Unassembled WGS sequence"/>
</dbReference>
<comment type="caution">
    <text evidence="2">The sequence shown here is derived from an EMBL/GenBank/DDBJ whole genome shotgun (WGS) entry which is preliminary data.</text>
</comment>
<name>A0A1Y2K4N4_9PROT</name>
<evidence type="ECO:0000259" key="1">
    <source>
        <dbReference type="Pfam" id="PF13649"/>
    </source>
</evidence>
<gene>
    <name evidence="2" type="ORF">MAIT1_04067</name>
</gene>
<keyword evidence="3" id="KW-1185">Reference proteome</keyword>
<dbReference type="Pfam" id="PF13649">
    <property type="entry name" value="Methyltransf_25"/>
    <property type="match status" value="1"/>
</dbReference>
<dbReference type="SUPFAM" id="SSF53335">
    <property type="entry name" value="S-adenosyl-L-methionine-dependent methyltransferases"/>
    <property type="match status" value="1"/>
</dbReference>
<feature type="domain" description="Methyltransferase" evidence="1">
    <location>
        <begin position="101"/>
        <end position="189"/>
    </location>
</feature>
<dbReference type="GO" id="GO:0032259">
    <property type="term" value="P:methylation"/>
    <property type="evidence" value="ECO:0007669"/>
    <property type="project" value="UniProtKB-KW"/>
</dbReference>